<dbReference type="RefSeq" id="WP_205006996.1">
    <property type="nucleotide sequence ID" value="NZ_CBCRXA010000008.1"/>
</dbReference>
<organism evidence="1 2">
    <name type="scientific">Sporolactobacillus spathodeae</name>
    <dbReference type="NCBI Taxonomy" id="1465502"/>
    <lineage>
        <taxon>Bacteria</taxon>
        <taxon>Bacillati</taxon>
        <taxon>Bacillota</taxon>
        <taxon>Bacilli</taxon>
        <taxon>Bacillales</taxon>
        <taxon>Sporolactobacillaceae</taxon>
        <taxon>Sporolactobacillus</taxon>
    </lineage>
</organism>
<keyword evidence="2" id="KW-1185">Reference proteome</keyword>
<gene>
    <name evidence="1" type="ORF">JOC27_001885</name>
</gene>
<name>A0ABS2Q9H3_9BACL</name>
<accession>A0ABS2Q9H3</accession>
<comment type="caution">
    <text evidence="1">The sequence shown here is derived from an EMBL/GenBank/DDBJ whole genome shotgun (WGS) entry which is preliminary data.</text>
</comment>
<evidence type="ECO:0000313" key="1">
    <source>
        <dbReference type="EMBL" id="MBM7658432.1"/>
    </source>
</evidence>
<dbReference type="Proteomes" id="UP000823201">
    <property type="component" value="Unassembled WGS sequence"/>
</dbReference>
<protein>
    <submittedName>
        <fullName evidence="1">Uncharacterized protein</fullName>
    </submittedName>
</protein>
<dbReference type="EMBL" id="JAFBEV010000017">
    <property type="protein sequence ID" value="MBM7658432.1"/>
    <property type="molecule type" value="Genomic_DNA"/>
</dbReference>
<evidence type="ECO:0000313" key="2">
    <source>
        <dbReference type="Proteomes" id="UP000823201"/>
    </source>
</evidence>
<proteinExistence type="predicted"/>
<sequence>MYKAFDFKGTLDEKAMKEISKFWGKNVELIIRELPLSSDSTSEPVKETASATPDEWLRKFFQNLTGNGGR</sequence>
<reference evidence="1 2" key="1">
    <citation type="submission" date="2021-01" db="EMBL/GenBank/DDBJ databases">
        <title>Genomic Encyclopedia of Type Strains, Phase IV (KMG-IV): sequencing the most valuable type-strain genomes for metagenomic binning, comparative biology and taxonomic classification.</title>
        <authorList>
            <person name="Goeker M."/>
        </authorList>
    </citation>
    <scope>NUCLEOTIDE SEQUENCE [LARGE SCALE GENOMIC DNA]</scope>
    <source>
        <strain evidence="1 2">DSM 100968</strain>
    </source>
</reference>